<keyword evidence="6" id="KW-0238">DNA-binding</keyword>
<dbReference type="GO" id="GO:0016829">
    <property type="term" value="F:lyase activity"/>
    <property type="evidence" value="ECO:0007669"/>
    <property type="project" value="UniProtKB-KW"/>
</dbReference>
<keyword evidence="2 8" id="KW-0645">Protease</keyword>
<accession>A0A5J6ZB65</accession>
<dbReference type="InterPro" id="IPR036590">
    <property type="entry name" value="SRAP-like"/>
</dbReference>
<evidence type="ECO:0000256" key="1">
    <source>
        <dbReference type="ARBA" id="ARBA00008136"/>
    </source>
</evidence>
<keyword evidence="10" id="KW-1185">Reference proteome</keyword>
<dbReference type="GO" id="GO:0008233">
    <property type="term" value="F:peptidase activity"/>
    <property type="evidence" value="ECO:0007669"/>
    <property type="project" value="UniProtKB-KW"/>
</dbReference>
<comment type="similarity">
    <text evidence="1 8">Belongs to the SOS response-associated peptidase family.</text>
</comment>
<evidence type="ECO:0000256" key="2">
    <source>
        <dbReference type="ARBA" id="ARBA00022670"/>
    </source>
</evidence>
<dbReference type="GO" id="GO:0003697">
    <property type="term" value="F:single-stranded DNA binding"/>
    <property type="evidence" value="ECO:0007669"/>
    <property type="project" value="InterPro"/>
</dbReference>
<keyword evidence="3" id="KW-0227">DNA damage</keyword>
<keyword evidence="5" id="KW-0190">Covalent protein-DNA linkage</keyword>
<evidence type="ECO:0000256" key="4">
    <source>
        <dbReference type="ARBA" id="ARBA00022801"/>
    </source>
</evidence>
<evidence type="ECO:0000256" key="8">
    <source>
        <dbReference type="RuleBase" id="RU364100"/>
    </source>
</evidence>
<protein>
    <recommendedName>
        <fullName evidence="8">Abasic site processing protein</fullName>
        <ecNumber evidence="8">3.4.-.-</ecNumber>
    </recommendedName>
</protein>
<dbReference type="InterPro" id="IPR003738">
    <property type="entry name" value="SRAP"/>
</dbReference>
<gene>
    <name evidence="9" type="primary">yedK</name>
    <name evidence="9" type="ORF">CUROG_07975</name>
</gene>
<sequence>MGGMCGRYVLFTAKEQLIESIRSETGVEHVDDIATQIGAESIYRQSYNVAPTHTVPVVREFRERLAIGPAQWGYPRGSSGGVIFNARGETAFDKFSFQGSAPCLFVMDGWYEWTGEKGAKQPWYTTRTDGRPLLVAGLCKPFDATVCATIVTCPAREELEWLHHRMPRLLTGEEAMAWLEAPEEDARALARAVPQMPADVISRKADRAVGGVGNNRPELIAPQE</sequence>
<dbReference type="GO" id="GO:0106300">
    <property type="term" value="P:protein-DNA covalent cross-linking repair"/>
    <property type="evidence" value="ECO:0007669"/>
    <property type="project" value="InterPro"/>
</dbReference>
<evidence type="ECO:0000256" key="3">
    <source>
        <dbReference type="ARBA" id="ARBA00022763"/>
    </source>
</evidence>
<dbReference type="KEGG" id="cuo:CUROG_07975"/>
<dbReference type="GO" id="GO:0006508">
    <property type="term" value="P:proteolysis"/>
    <property type="evidence" value="ECO:0007669"/>
    <property type="project" value="UniProtKB-KW"/>
</dbReference>
<dbReference type="PANTHER" id="PTHR13604:SF0">
    <property type="entry name" value="ABASIC SITE PROCESSING PROTEIN HMCES"/>
    <property type="match status" value="1"/>
</dbReference>
<evidence type="ECO:0000256" key="6">
    <source>
        <dbReference type="ARBA" id="ARBA00023125"/>
    </source>
</evidence>
<dbReference type="Pfam" id="PF02586">
    <property type="entry name" value="SRAP"/>
    <property type="match status" value="1"/>
</dbReference>
<name>A0A5J6ZB65_9CORY</name>
<evidence type="ECO:0000256" key="5">
    <source>
        <dbReference type="ARBA" id="ARBA00023124"/>
    </source>
</evidence>
<evidence type="ECO:0000313" key="9">
    <source>
        <dbReference type="EMBL" id="QFQ02943.1"/>
    </source>
</evidence>
<dbReference type="PANTHER" id="PTHR13604">
    <property type="entry name" value="DC12-RELATED"/>
    <property type="match status" value="1"/>
</dbReference>
<dbReference type="Proteomes" id="UP000326711">
    <property type="component" value="Chromosome"/>
</dbReference>
<dbReference type="Gene3D" id="3.90.1680.10">
    <property type="entry name" value="SOS response associated peptidase-like"/>
    <property type="match status" value="1"/>
</dbReference>
<organism evidence="9 10">
    <name type="scientific">Corynebacterium urogenitale</name>
    <dbReference type="NCBI Taxonomy" id="2487892"/>
    <lineage>
        <taxon>Bacteria</taxon>
        <taxon>Bacillati</taxon>
        <taxon>Actinomycetota</taxon>
        <taxon>Actinomycetes</taxon>
        <taxon>Mycobacteriales</taxon>
        <taxon>Corynebacteriaceae</taxon>
        <taxon>Corynebacterium</taxon>
    </lineage>
</organism>
<dbReference type="SUPFAM" id="SSF143081">
    <property type="entry name" value="BB1717-like"/>
    <property type="match status" value="1"/>
</dbReference>
<dbReference type="EC" id="3.4.-.-" evidence="8"/>
<evidence type="ECO:0000256" key="7">
    <source>
        <dbReference type="ARBA" id="ARBA00023239"/>
    </source>
</evidence>
<reference evidence="10" key="1">
    <citation type="submission" date="2019-10" db="EMBL/GenBank/DDBJ databases">
        <title>Complete genome sequence of Corynebacterium urogenitalis DSM 108747, isolated from the genital tract of a cow.</title>
        <authorList>
            <person name="Ruckert C."/>
            <person name="Ballas P."/>
            <person name="Wagener K."/>
            <person name="Drillich M."/>
            <person name="Kaempfer P."/>
            <person name="Busse H.-J."/>
            <person name="Ehling-Schulz M."/>
        </authorList>
    </citation>
    <scope>NUCLEOTIDE SEQUENCE [LARGE SCALE GENOMIC DNA]</scope>
    <source>
        <strain evidence="10">LMM 1652</strain>
    </source>
</reference>
<evidence type="ECO:0000313" key="10">
    <source>
        <dbReference type="Proteomes" id="UP000326711"/>
    </source>
</evidence>
<dbReference type="EMBL" id="CP045032">
    <property type="protein sequence ID" value="QFQ02943.1"/>
    <property type="molecule type" value="Genomic_DNA"/>
</dbReference>
<proteinExistence type="inferred from homology"/>
<keyword evidence="7" id="KW-0456">Lyase</keyword>
<keyword evidence="4 8" id="KW-0378">Hydrolase</keyword>
<dbReference type="AlphaFoldDB" id="A0A5J6ZB65"/>